<keyword evidence="10" id="KW-0735">Signal-anchor</keyword>
<evidence type="ECO:0000256" key="9">
    <source>
        <dbReference type="ARBA" id="ARBA00022884"/>
    </source>
</evidence>
<accession>A0A0V1LHR9</accession>
<evidence type="ECO:0000256" key="1">
    <source>
        <dbReference type="ARBA" id="ARBA00004606"/>
    </source>
</evidence>
<feature type="domain" description="SAM-dependent MTase RsmB/NOP-type" evidence="16">
    <location>
        <begin position="1648"/>
        <end position="1933"/>
    </location>
</feature>
<dbReference type="Pfam" id="PF02709">
    <property type="entry name" value="Glyco_transf_7C"/>
    <property type="match status" value="2"/>
</dbReference>
<evidence type="ECO:0000256" key="2">
    <source>
        <dbReference type="ARBA" id="ARBA00004922"/>
    </source>
</evidence>
<dbReference type="PROSITE" id="PS51686">
    <property type="entry name" value="SAM_MT_RSMB_NOP"/>
    <property type="match status" value="1"/>
</dbReference>
<feature type="binding site" evidence="14">
    <location>
        <begin position="1740"/>
        <end position="1746"/>
    </location>
    <ligand>
        <name>S-adenosyl-L-methionine</name>
        <dbReference type="ChEBI" id="CHEBI:59789"/>
    </ligand>
</feature>
<evidence type="ECO:0000256" key="3">
    <source>
        <dbReference type="ARBA" id="ARBA00005735"/>
    </source>
</evidence>
<evidence type="ECO:0000256" key="4">
    <source>
        <dbReference type="ARBA" id="ARBA00022603"/>
    </source>
</evidence>
<comment type="similarity">
    <text evidence="3">Belongs to the glycosyltransferase 7 family.</text>
</comment>
<dbReference type="InterPro" id="IPR003859">
    <property type="entry name" value="Galactosyl_T"/>
</dbReference>
<reference evidence="17 18" key="1">
    <citation type="submission" date="2015-05" db="EMBL/GenBank/DDBJ databases">
        <title>Evolution of Trichinella species and genotypes.</title>
        <authorList>
            <person name="Korhonen P.K."/>
            <person name="Edoardo P."/>
            <person name="Giuseppe L.R."/>
            <person name="Gasser R.B."/>
        </authorList>
    </citation>
    <scope>NUCLEOTIDE SEQUENCE [LARGE SCALE GENOMIC DNA]</scope>
    <source>
        <strain evidence="17">ISS10</strain>
    </source>
</reference>
<dbReference type="Pfam" id="PF13733">
    <property type="entry name" value="Glyco_transf_7N"/>
    <property type="match status" value="2"/>
</dbReference>
<dbReference type="GO" id="GO:0006688">
    <property type="term" value="P:glycosphingolipid biosynthetic process"/>
    <property type="evidence" value="ECO:0007669"/>
    <property type="project" value="TreeGrafter"/>
</dbReference>
<keyword evidence="8" id="KW-0812">Transmembrane</keyword>
<evidence type="ECO:0000256" key="6">
    <source>
        <dbReference type="ARBA" id="ARBA00022679"/>
    </source>
</evidence>
<keyword evidence="12" id="KW-0472">Membrane</keyword>
<evidence type="ECO:0000256" key="13">
    <source>
        <dbReference type="ARBA" id="ARBA00023180"/>
    </source>
</evidence>
<dbReference type="GO" id="GO:0016020">
    <property type="term" value="C:membrane"/>
    <property type="evidence" value="ECO:0007669"/>
    <property type="project" value="UniProtKB-SubCell"/>
</dbReference>
<dbReference type="PANTHER" id="PTHR19300">
    <property type="entry name" value="BETA-1,4-GALACTOSYLTRANSFERASE"/>
    <property type="match status" value="1"/>
</dbReference>
<feature type="binding site" evidence="14">
    <location>
        <position position="1806"/>
    </location>
    <ligand>
        <name>S-adenosyl-L-methionine</name>
        <dbReference type="ChEBI" id="CHEBI:59789"/>
    </ligand>
</feature>
<dbReference type="PROSITE" id="PS01153">
    <property type="entry name" value="NOL1_NOP2_SUN"/>
    <property type="match status" value="1"/>
</dbReference>
<keyword evidence="5" id="KW-0328">Glycosyltransferase</keyword>
<keyword evidence="11" id="KW-1133">Transmembrane helix</keyword>
<comment type="subcellular location">
    <subcellularLocation>
        <location evidence="1">Membrane</location>
        <topology evidence="1">Single-pass type II membrane protein</topology>
    </subcellularLocation>
</comment>
<dbReference type="SUPFAM" id="SSF53335">
    <property type="entry name" value="S-adenosyl-L-methionine-dependent methyltransferases"/>
    <property type="match status" value="1"/>
</dbReference>
<keyword evidence="7 14" id="KW-0949">S-adenosyl-L-methionine</keyword>
<evidence type="ECO:0000256" key="8">
    <source>
        <dbReference type="ARBA" id="ARBA00022692"/>
    </source>
</evidence>
<dbReference type="EMBL" id="JYDW01000050">
    <property type="protein sequence ID" value="KRZ58892.1"/>
    <property type="molecule type" value="Genomic_DNA"/>
</dbReference>
<feature type="compositionally biased region" description="Basic residues" evidence="15">
    <location>
        <begin position="1959"/>
        <end position="1978"/>
    </location>
</feature>
<dbReference type="Gene3D" id="3.40.50.150">
    <property type="entry name" value="Vaccinia Virus protein VP39"/>
    <property type="match status" value="1"/>
</dbReference>
<dbReference type="InterPro" id="IPR001678">
    <property type="entry name" value="MeTrfase_RsmB-F_NOP2_dom"/>
</dbReference>
<dbReference type="GO" id="GO:0033842">
    <property type="term" value="F:N-acetyl-beta-glucosaminyl-derivative 4-beta-N-acetylgalactosaminyltransferase activity"/>
    <property type="evidence" value="ECO:0007669"/>
    <property type="project" value="TreeGrafter"/>
</dbReference>
<evidence type="ECO:0000256" key="15">
    <source>
        <dbReference type="SAM" id="MobiDB-lite"/>
    </source>
</evidence>
<dbReference type="GO" id="GO:0005794">
    <property type="term" value="C:Golgi apparatus"/>
    <property type="evidence" value="ECO:0007669"/>
    <property type="project" value="TreeGrafter"/>
</dbReference>
<dbReference type="Pfam" id="PF01189">
    <property type="entry name" value="Methyltr_RsmB-F"/>
    <property type="match status" value="1"/>
</dbReference>
<keyword evidence="4 14" id="KW-0489">Methyltransferase</keyword>
<feature type="binding site" evidence="14">
    <location>
        <position position="1764"/>
    </location>
    <ligand>
        <name>S-adenosyl-L-methionine</name>
        <dbReference type="ChEBI" id="CHEBI:59789"/>
    </ligand>
</feature>
<protein>
    <submittedName>
        <fullName evidence="17">Ribosomal RNA methyltransferase NOP2</fullName>
    </submittedName>
</protein>
<dbReference type="OrthoDB" id="427002at2759"/>
<keyword evidence="6 14" id="KW-0808">Transferase</keyword>
<feature type="active site" description="Nucleophile" evidence="14">
    <location>
        <position position="1863"/>
    </location>
</feature>
<dbReference type="GO" id="GO:0006396">
    <property type="term" value="P:RNA processing"/>
    <property type="evidence" value="ECO:0007669"/>
    <property type="project" value="InterPro"/>
</dbReference>
<dbReference type="InterPro" id="IPR018314">
    <property type="entry name" value="RsmB/NOL1/NOP2-like_CS"/>
</dbReference>
<name>A0A0V1LHR9_9BILA</name>
<comment type="pathway">
    <text evidence="2">Protein modification; protein glycosylation.</text>
</comment>
<dbReference type="GO" id="GO:0003723">
    <property type="term" value="F:RNA binding"/>
    <property type="evidence" value="ECO:0007669"/>
    <property type="project" value="UniProtKB-UniRule"/>
</dbReference>
<dbReference type="CDD" id="cd00899">
    <property type="entry name" value="b4GalT"/>
    <property type="match status" value="2"/>
</dbReference>
<dbReference type="InterPro" id="IPR027791">
    <property type="entry name" value="Galactosyl_T_C"/>
</dbReference>
<dbReference type="NCBIfam" id="TIGR00446">
    <property type="entry name" value="nop2p"/>
    <property type="match status" value="1"/>
</dbReference>
<dbReference type="Gene3D" id="3.30.70.1170">
    <property type="entry name" value="Sun protein, domain 3"/>
    <property type="match status" value="1"/>
</dbReference>
<dbReference type="Proteomes" id="UP000054721">
    <property type="component" value="Unassembled WGS sequence"/>
</dbReference>
<dbReference type="InterPro" id="IPR027995">
    <property type="entry name" value="Galactosyl_T_N"/>
</dbReference>
<evidence type="ECO:0000256" key="14">
    <source>
        <dbReference type="PROSITE-ProRule" id="PRU01023"/>
    </source>
</evidence>
<dbReference type="GO" id="GO:0005975">
    <property type="term" value="P:carbohydrate metabolic process"/>
    <property type="evidence" value="ECO:0007669"/>
    <property type="project" value="InterPro"/>
</dbReference>
<keyword evidence="13" id="KW-0325">Glycoprotein</keyword>
<dbReference type="Gene3D" id="3.90.550.10">
    <property type="entry name" value="Spore Coat Polysaccharide Biosynthesis Protein SpsA, Chain A"/>
    <property type="match status" value="2"/>
</dbReference>
<dbReference type="InterPro" id="IPR029063">
    <property type="entry name" value="SAM-dependent_MTases_sf"/>
</dbReference>
<evidence type="ECO:0000256" key="5">
    <source>
        <dbReference type="ARBA" id="ARBA00022676"/>
    </source>
</evidence>
<dbReference type="UniPathway" id="UPA00378"/>
<dbReference type="PANTHER" id="PTHR19300:SF57">
    <property type="entry name" value="BETA-1,4-N-ACETYLGALACTOSAMINYLTRANSFERASE"/>
    <property type="match status" value="1"/>
</dbReference>
<comment type="caution">
    <text evidence="17">The sequence shown here is derived from an EMBL/GenBank/DDBJ whole genome shotgun (WGS) entry which is preliminary data.</text>
</comment>
<evidence type="ECO:0000256" key="10">
    <source>
        <dbReference type="ARBA" id="ARBA00022968"/>
    </source>
</evidence>
<evidence type="ECO:0000259" key="16">
    <source>
        <dbReference type="PROSITE" id="PS51686"/>
    </source>
</evidence>
<evidence type="ECO:0000256" key="11">
    <source>
        <dbReference type="ARBA" id="ARBA00022989"/>
    </source>
</evidence>
<dbReference type="SUPFAM" id="SSF53448">
    <property type="entry name" value="Nucleotide-diphospho-sugar transferases"/>
    <property type="match status" value="2"/>
</dbReference>
<comment type="similarity">
    <text evidence="14">Belongs to the class I-like SAM-binding methyltransferase superfamily. RsmB/NOP family.</text>
</comment>
<dbReference type="InterPro" id="IPR049560">
    <property type="entry name" value="MeTrfase_RsmB-F_NOP2_cat"/>
</dbReference>
<organism evidence="17 18">
    <name type="scientific">Trichinella nativa</name>
    <dbReference type="NCBI Taxonomy" id="6335"/>
    <lineage>
        <taxon>Eukaryota</taxon>
        <taxon>Metazoa</taxon>
        <taxon>Ecdysozoa</taxon>
        <taxon>Nematoda</taxon>
        <taxon>Enoplea</taxon>
        <taxon>Dorylaimia</taxon>
        <taxon>Trichinellida</taxon>
        <taxon>Trichinellidae</taxon>
        <taxon>Trichinella</taxon>
    </lineage>
</organism>
<dbReference type="InterPro" id="IPR029044">
    <property type="entry name" value="Nucleotide-diphossugar_trans"/>
</dbReference>
<keyword evidence="18" id="KW-1185">Reference proteome</keyword>
<proteinExistence type="inferred from homology"/>
<gene>
    <name evidence="17" type="primary">Nop2</name>
    <name evidence="17" type="ORF">T02_645</name>
</gene>
<dbReference type="PRINTS" id="PR02050">
    <property type="entry name" value="B14GALTRFASE"/>
</dbReference>
<sequence length="1978" mass="226493">MLYVSEKAGDCCTLERNVAFKQTANKNKIPPNDGDSDSLEISGAVGLGHLTNCCSKTALTELSIDVRFFRLRPWALIFSTGFWLQTELSASSSHFCSNGFNLHMFLKLSCKASNRHIVVWLNTLPYSVPRARPTSAWVKPSLIRRCLNCLANASKLLTSICPSSPQLISVGCTHEPNSPAANGRQGRRPVYVSTKPNRRVSNGTTVYCLFILTIDDGLEPAIQIVLAFVMLLIFSLCSLRYGFVSDLYDVRSETIRRLADYLTHARVSEDAHVVNSLLAQNVFYSKFSQFGFARKLDGLFTVNISSPTFEELQRKFQEVSDGGLHVPRNCTSVDDVAIIIPYRDRERHLRTLLLNLHSFLIRQQLYYKIFIIEQVKRQTFNRGKLMNVGFLEAMRLHNWTCFVFHDVDLLPENDLNPYSCLDTPRHLSVAVDKFNYRLPYASIFGGVTALTAEQFRRINGFSNEYWGWGGEDDDFYIRVNLGKYVVHRHPEQIGRYKMIKHSSELLNEANPCRYRLLREASRRWRMDGLNSIRYAILNITEHQLFTRILVDLRELLWPRTCGETYEIGRRQIRASCKPPPRGSKHENVKYLCTTNDPVIMPMNLCFRCRRKRANKEIYKKVNQEARNTTTMDDSQVYSKEARCGFTSWPHCLQVTFASLLVLCIFCIYVLYPSNSFLNFQDDFKQITLSSSPSLSVSVIRSKEICRPTSLRYDGKLNVEFSSPEFSQLEALYPEVNNGGSFYPQDCIPPDDVAVIIPYRDRDLHLRTFLLNIHSFLMRQKLHYQIFVVEQVANQTFNRGKLMNVGYVEAQRLFNWSCLVFHDVDLLPENDLNPYWCVDTPRHLSAAVDKFQYKLPYQTIFGGVSALTASQFEVINGFSNNFWGWGGEDDDMYSRVLLGRFSVHRHPGKYARYKMIKHQQESMNNANACRFNLLKFTNMLWRRSGLSNLNYRLLNISVNRLYTKMTVDLYEEQSRREIRRFLVGGKGSSDVLPPSVPASREISIHELKMPNEQSKMNEESTYIDEVDAFLAAEHGYIIMLRRLPIRCIPNRIVIMFQQLFAGFGISPNDFFFQRRFDERYTGNAFVRISDSRIVDELRERDKIIVEGREVTIMMISDVGMRRFMECGYEMGTNSTTTFRKLFAGYFTIDAGVAWAQQLLESENESCFILIKALPINITPYQVFSCLGKFCLHLRLGGVLDVELFSSHIFILCMKSSTFATIGAEVLRTQIVGGTLIDASGELIAQHCIGEILEYLKEMKMRFCGVSYSNAIGNSGIDSTSGSIVYHNLLQPPEEQNLIAYSNPRSYMPTFVEGGDTMQIERPLPSMCSSRYFIIGCLPHNVQNRDMELLFSILKFALVGGIRCVHDGYGVFHSEAEVYFTDEAMADWIRQRFGQLNSFLATLRLSSAITNSKHRLLSQEVTHKEAAADLATIQPWACGATDNASVYGTEDCRFESCHARESFLANCIFKTLSSLNVEDMSTSVTKISDRKVIGKLKINNDDSDEYIEDDNFLNDESDADSEKELSFEHEPSVKFENNVHAEEMLSDDETDFNMTESDSNEEFTNSDSLYDRIKEIVNKLNKFKDVSNTNRLISHHQPIFPSLKGRFYYVEKLKNYLCSFYGYNEFMMEKLIHIFKINEVMFSFLPFGKFLQANESQRPLVIRCNTLKIRRKDLAQSLTSRAVNLQPLGEWSKVGLVVYGSQVPIGATPEYMFGFYILQGASSFMPVLALDPQEDEIILDLCAAPGGKSSYISALMKNTGILMANDISRDRCKAITSNFHRLGVRNAMVTCLDGRRFKRIFFDRVLLDAPCSGSGVISKDASVKVSKDLLDIKRCVTLQKQLILAAIDRLDARSRTGSILVYSTCSIFVEENEAVIDYALRNRNVKLVDTGLPFGIEGFVRFREYRFHPNMKYCRRFYPHKHNMDGFFVAKLKKFSNELPGEKKGEWKMAHSNVGKVAQSARKKNGMQLHKTRLPKRRKF</sequence>
<feature type="region of interest" description="Disordered" evidence="15">
    <location>
        <begin position="1957"/>
        <end position="1978"/>
    </location>
</feature>
<dbReference type="GO" id="GO:0008378">
    <property type="term" value="F:galactosyltransferase activity"/>
    <property type="evidence" value="ECO:0007669"/>
    <property type="project" value="TreeGrafter"/>
</dbReference>
<evidence type="ECO:0000256" key="7">
    <source>
        <dbReference type="ARBA" id="ARBA00022691"/>
    </source>
</evidence>
<dbReference type="GO" id="GO:0008757">
    <property type="term" value="F:S-adenosylmethionine-dependent methyltransferase activity"/>
    <property type="evidence" value="ECO:0007669"/>
    <property type="project" value="InterPro"/>
</dbReference>
<dbReference type="STRING" id="6335.A0A0V1LHR9"/>
<feature type="binding site" evidence="14">
    <location>
        <position position="1791"/>
    </location>
    <ligand>
        <name>S-adenosyl-L-methionine</name>
        <dbReference type="ChEBI" id="CHEBI:59789"/>
    </ligand>
</feature>
<evidence type="ECO:0000256" key="12">
    <source>
        <dbReference type="ARBA" id="ARBA00023136"/>
    </source>
</evidence>
<keyword evidence="9 14" id="KW-0694">RNA-binding</keyword>
<evidence type="ECO:0000313" key="18">
    <source>
        <dbReference type="Proteomes" id="UP000054721"/>
    </source>
</evidence>
<dbReference type="GO" id="GO:0032259">
    <property type="term" value="P:methylation"/>
    <property type="evidence" value="ECO:0007669"/>
    <property type="project" value="UniProtKB-KW"/>
</dbReference>
<evidence type="ECO:0000313" key="17">
    <source>
        <dbReference type="EMBL" id="KRZ58892.1"/>
    </source>
</evidence>
<dbReference type="InterPro" id="IPR011023">
    <property type="entry name" value="Nop2p"/>
</dbReference>